<dbReference type="Proteomes" id="UP001151760">
    <property type="component" value="Unassembled WGS sequence"/>
</dbReference>
<name>A0ABQ5FX18_9ASTR</name>
<evidence type="ECO:0000256" key="1">
    <source>
        <dbReference type="SAM" id="MobiDB-lite"/>
    </source>
</evidence>
<protein>
    <recommendedName>
        <fullName evidence="4">Reverse transcriptase Ty1/copia-type domain-containing protein</fullName>
    </recommendedName>
</protein>
<feature type="compositionally biased region" description="Basic and acidic residues" evidence="1">
    <location>
        <begin position="11"/>
        <end position="22"/>
    </location>
</feature>
<feature type="region of interest" description="Disordered" evidence="1">
    <location>
        <begin position="1"/>
        <end position="24"/>
    </location>
</feature>
<dbReference type="PANTHER" id="PTHR11439:SF463">
    <property type="entry name" value="REVERSE TRANSCRIPTASE TY1_COPIA-TYPE DOMAIN-CONTAINING PROTEIN"/>
    <property type="match status" value="1"/>
</dbReference>
<comment type="caution">
    <text evidence="2">The sequence shown here is derived from an EMBL/GenBank/DDBJ whole genome shotgun (WGS) entry which is preliminary data.</text>
</comment>
<organism evidence="2 3">
    <name type="scientific">Tanacetum coccineum</name>
    <dbReference type="NCBI Taxonomy" id="301880"/>
    <lineage>
        <taxon>Eukaryota</taxon>
        <taxon>Viridiplantae</taxon>
        <taxon>Streptophyta</taxon>
        <taxon>Embryophyta</taxon>
        <taxon>Tracheophyta</taxon>
        <taxon>Spermatophyta</taxon>
        <taxon>Magnoliopsida</taxon>
        <taxon>eudicotyledons</taxon>
        <taxon>Gunneridae</taxon>
        <taxon>Pentapetalae</taxon>
        <taxon>asterids</taxon>
        <taxon>campanulids</taxon>
        <taxon>Asterales</taxon>
        <taxon>Asteraceae</taxon>
        <taxon>Asteroideae</taxon>
        <taxon>Anthemideae</taxon>
        <taxon>Anthemidinae</taxon>
        <taxon>Tanacetum</taxon>
    </lineage>
</organism>
<dbReference type="EMBL" id="BQNB010017786">
    <property type="protein sequence ID" value="GJT67212.1"/>
    <property type="molecule type" value="Genomic_DNA"/>
</dbReference>
<reference evidence="2" key="2">
    <citation type="submission" date="2022-01" db="EMBL/GenBank/DDBJ databases">
        <authorList>
            <person name="Yamashiro T."/>
            <person name="Shiraishi A."/>
            <person name="Satake H."/>
            <person name="Nakayama K."/>
        </authorList>
    </citation>
    <scope>NUCLEOTIDE SEQUENCE</scope>
</reference>
<reference evidence="2" key="1">
    <citation type="journal article" date="2022" name="Int. J. Mol. Sci.">
        <title>Draft Genome of Tanacetum Coccineum: Genomic Comparison of Closely Related Tanacetum-Family Plants.</title>
        <authorList>
            <person name="Yamashiro T."/>
            <person name="Shiraishi A."/>
            <person name="Nakayama K."/>
            <person name="Satake H."/>
        </authorList>
    </citation>
    <scope>NUCLEOTIDE SEQUENCE</scope>
</reference>
<evidence type="ECO:0008006" key="4">
    <source>
        <dbReference type="Google" id="ProtNLM"/>
    </source>
</evidence>
<gene>
    <name evidence="2" type="ORF">Tco_1018692</name>
</gene>
<evidence type="ECO:0000313" key="2">
    <source>
        <dbReference type="EMBL" id="GJT67212.1"/>
    </source>
</evidence>
<sequence>METSELVDTPMVEKSKLDEDPQGKAVDPTCYCGMIGSLMYLTSRTINMGLWYSKDSCIALTAFADADHAGCQDTRRSRSGSIASLFKCIVIFPIKVIPSSDL</sequence>
<accession>A0ABQ5FX18</accession>
<dbReference type="PANTHER" id="PTHR11439">
    <property type="entry name" value="GAG-POL-RELATED RETROTRANSPOSON"/>
    <property type="match status" value="1"/>
</dbReference>
<proteinExistence type="predicted"/>
<evidence type="ECO:0000313" key="3">
    <source>
        <dbReference type="Proteomes" id="UP001151760"/>
    </source>
</evidence>
<keyword evidence="3" id="KW-1185">Reference proteome</keyword>